<dbReference type="EMBL" id="UAUX01000008">
    <property type="protein sequence ID" value="SPZ98634.1"/>
    <property type="molecule type" value="Genomic_DNA"/>
</dbReference>
<feature type="chain" id="PRO_5016160678" evidence="1">
    <location>
        <begin position="29"/>
        <end position="69"/>
    </location>
</feature>
<dbReference type="Proteomes" id="UP000249913">
    <property type="component" value="Unassembled WGS sequence"/>
</dbReference>
<name>A0A2X2JX88_STAAU</name>
<keyword evidence="1" id="KW-0732">Signal</keyword>
<gene>
    <name evidence="2" type="primary">isdC_3</name>
    <name evidence="2" type="ORF">NCTC7878_02033</name>
</gene>
<evidence type="ECO:0000313" key="3">
    <source>
        <dbReference type="Proteomes" id="UP000249913"/>
    </source>
</evidence>
<accession>A0A2X2JX88</accession>
<proteinExistence type="predicted"/>
<sequence length="69" mass="7886">MKNILKVFNTMILALIIIIATFSNTANAADSGTLNYEFTNTIPMTRRLLMTILINRQSTLRKMVNCMFK</sequence>
<reference evidence="2 3" key="1">
    <citation type="submission" date="2018-06" db="EMBL/GenBank/DDBJ databases">
        <authorList>
            <consortium name="Pathogen Informatics"/>
            <person name="Doyle S."/>
        </authorList>
    </citation>
    <scope>NUCLEOTIDE SEQUENCE [LARGE SCALE GENOMIC DNA]</scope>
    <source>
        <strain evidence="2 3">NCTC7878</strain>
    </source>
</reference>
<dbReference type="AlphaFoldDB" id="A0A2X2JX88"/>
<feature type="signal peptide" evidence="1">
    <location>
        <begin position="1"/>
        <end position="28"/>
    </location>
</feature>
<evidence type="ECO:0000313" key="2">
    <source>
        <dbReference type="EMBL" id="SPZ98634.1"/>
    </source>
</evidence>
<protein>
    <submittedName>
        <fullName evidence="2">Surface anchored protein</fullName>
    </submittedName>
</protein>
<evidence type="ECO:0000256" key="1">
    <source>
        <dbReference type="SAM" id="SignalP"/>
    </source>
</evidence>
<organism evidence="2 3">
    <name type="scientific">Staphylococcus aureus</name>
    <dbReference type="NCBI Taxonomy" id="1280"/>
    <lineage>
        <taxon>Bacteria</taxon>
        <taxon>Bacillati</taxon>
        <taxon>Bacillota</taxon>
        <taxon>Bacilli</taxon>
        <taxon>Bacillales</taxon>
        <taxon>Staphylococcaceae</taxon>
        <taxon>Staphylococcus</taxon>
    </lineage>
</organism>